<dbReference type="RefSeq" id="XP_048134434.1">
    <property type="nucleotide sequence ID" value="XM_048278477.1"/>
</dbReference>
<keyword evidence="1" id="KW-0433">Leucine-rich repeat</keyword>
<keyword evidence="2" id="KW-0677">Repeat</keyword>
<dbReference type="GeneID" id="115725971"/>
<dbReference type="InterPro" id="IPR035897">
    <property type="entry name" value="Toll_tir_struct_dom_sf"/>
</dbReference>
<keyword evidence="3" id="KW-0611">Plant defense</keyword>
<dbReference type="Pfam" id="PF13306">
    <property type="entry name" value="LRR_5"/>
    <property type="match status" value="1"/>
</dbReference>
<dbReference type="PROSITE" id="PS50104">
    <property type="entry name" value="TIR"/>
    <property type="match status" value="1"/>
</dbReference>
<evidence type="ECO:0000256" key="1">
    <source>
        <dbReference type="ARBA" id="ARBA00022614"/>
    </source>
</evidence>
<dbReference type="InterPro" id="IPR042197">
    <property type="entry name" value="Apaf_helical"/>
</dbReference>
<dbReference type="PANTHER" id="PTHR11017:SF570">
    <property type="entry name" value="DISEASE RESISTANCE PROTEIN (TIR-NBS CLASS)-RELATED"/>
    <property type="match status" value="1"/>
</dbReference>
<feature type="domain" description="TIR" evidence="5">
    <location>
        <begin position="16"/>
        <end position="193"/>
    </location>
</feature>
<dbReference type="Pfam" id="PF23282">
    <property type="entry name" value="WHD_ROQ1"/>
    <property type="match status" value="1"/>
</dbReference>
<feature type="compositionally biased region" description="Basic and acidic residues" evidence="4">
    <location>
        <begin position="1247"/>
        <end position="1260"/>
    </location>
</feature>
<dbReference type="InterPro" id="IPR055414">
    <property type="entry name" value="LRR_R13L4/SHOC2-like"/>
</dbReference>
<dbReference type="Gene3D" id="3.40.50.300">
    <property type="entry name" value="P-loop containing nucleotide triphosphate hydrolases"/>
    <property type="match status" value="1"/>
</dbReference>
<evidence type="ECO:0000256" key="3">
    <source>
        <dbReference type="ARBA" id="ARBA00022821"/>
    </source>
</evidence>
<dbReference type="SUPFAM" id="SSF52540">
    <property type="entry name" value="P-loop containing nucleoside triphosphate hydrolases"/>
    <property type="match status" value="1"/>
</dbReference>
<keyword evidence="6" id="KW-1185">Reference proteome</keyword>
<dbReference type="Pfam" id="PF01582">
    <property type="entry name" value="TIR"/>
    <property type="match status" value="1"/>
</dbReference>
<dbReference type="InterPro" id="IPR027417">
    <property type="entry name" value="P-loop_NTPase"/>
</dbReference>
<dbReference type="InterPro" id="IPR000157">
    <property type="entry name" value="TIR_dom"/>
</dbReference>
<feature type="compositionally biased region" description="Basic residues" evidence="4">
    <location>
        <begin position="1261"/>
        <end position="1275"/>
    </location>
</feature>
<reference evidence="7" key="2">
    <citation type="submission" date="2025-08" db="UniProtKB">
        <authorList>
            <consortium name="RefSeq"/>
        </authorList>
    </citation>
    <scope>IDENTIFICATION</scope>
    <source>
        <tissue evidence="7">Leaf</tissue>
    </source>
</reference>
<name>A0ABM3HCU9_9MYRT</name>
<protein>
    <submittedName>
        <fullName evidence="7">Disease resistance protein L6-like</fullName>
    </submittedName>
</protein>
<evidence type="ECO:0000256" key="2">
    <source>
        <dbReference type="ARBA" id="ARBA00022737"/>
    </source>
</evidence>
<gene>
    <name evidence="7" type="primary">LOC115725971</name>
</gene>
<dbReference type="Gene3D" id="3.40.50.10140">
    <property type="entry name" value="Toll/interleukin-1 receptor homology (TIR) domain"/>
    <property type="match status" value="1"/>
</dbReference>
<evidence type="ECO:0000313" key="7">
    <source>
        <dbReference type="RefSeq" id="XP_048134434.1"/>
    </source>
</evidence>
<dbReference type="InterPro" id="IPR002182">
    <property type="entry name" value="NB-ARC"/>
</dbReference>
<accession>A0ABM3HCU9</accession>
<evidence type="ECO:0000259" key="5">
    <source>
        <dbReference type="PROSITE" id="PS50104"/>
    </source>
</evidence>
<feature type="compositionally biased region" description="Basic and acidic residues" evidence="4">
    <location>
        <begin position="1193"/>
        <end position="1205"/>
    </location>
</feature>
<feature type="compositionally biased region" description="Basic and acidic residues" evidence="4">
    <location>
        <begin position="1212"/>
        <end position="1223"/>
    </location>
</feature>
<feature type="region of interest" description="Disordered" evidence="4">
    <location>
        <begin position="1117"/>
        <end position="1289"/>
    </location>
</feature>
<feature type="compositionally biased region" description="Acidic residues" evidence="4">
    <location>
        <begin position="1133"/>
        <end position="1166"/>
    </location>
</feature>
<dbReference type="Pfam" id="PF00931">
    <property type="entry name" value="NB-ARC"/>
    <property type="match status" value="1"/>
</dbReference>
<feature type="compositionally biased region" description="Acidic residues" evidence="4">
    <location>
        <begin position="1180"/>
        <end position="1192"/>
    </location>
</feature>
<evidence type="ECO:0000313" key="6">
    <source>
        <dbReference type="Proteomes" id="UP000827889"/>
    </source>
</evidence>
<dbReference type="Gene3D" id="3.80.10.10">
    <property type="entry name" value="Ribonuclease Inhibitor"/>
    <property type="match status" value="3"/>
</dbReference>
<dbReference type="InterPro" id="IPR032675">
    <property type="entry name" value="LRR_dom_sf"/>
</dbReference>
<proteinExistence type="predicted"/>
<dbReference type="PRINTS" id="PR00364">
    <property type="entry name" value="DISEASERSIST"/>
</dbReference>
<sequence>MANSEAGTSSDNPLGVQYQVFLSFRGPDTRCGFANTLCHGMNDAGIRVFMDDEELRPGERISEELLRAIDKSKSYMPIFSKNYASSHWCLRELAKMVENTSESKEDGNKKVIFPIFYNVKTDDVKSNTGLYSKAISELEQKMVNQKRKVSTEEVEKWRRALQKVGGIQGWELEKYDGDGHLSVSVVEEVVRKLHTRQRKVIEDLVGMEDRIAAMNNLLDMDSGDVRLVGIWGMGGTGKTTLARIIFNELCPRFGKNCSFLADVRETAKTKGLNKLREQLLSDLSCSRGARNIVDTEDTICSKKVLIVLDDIDDSDQIRDLIGVKSLCSGTRIIVTTREKNVLNIRGFKYKSMPYDMEGLSDKDALQLFSRHAFDVDSPPPDYFTLSKNIVSTTGGLPLALRAIGKMLFSIKEKNIWEEKLEKLSKIPHHDVLGMLQITYDTLEWDEQQIFLDIACLFIDFDKINPIYMWKACGFSANSAITVLIDRSMIKVLDNNTFWMHDQFIDLGRTISSRECSRLWAPDDIIRELRSTEINTSVQALYCKDLSLMGVDKHITVTSEQIKRFPSLWLLRLGNITYQGDFTGCLFELKWINLAYDYRSSFAATNLNPENVVVMEIFGHGMSEDAVISLVEGAKKLKALTLENIRSLHRTPTFSQNSVLEKLTFHHCEYLKEIDFSIGELTSPTHLIIFSSEELEKLPEQIGKLENLQHLSLLGCQRLRELPDSVSKLKSLTNLNVACTGITGLPDSIDRLQSLSSLYLYYCHQIQELPKLPESLTTLLFESESLRTVPDLSNLTNLVELLLSDGSEFNGKSNMIRPCNLPWIGGLSKPRKLDLCLLNVHTTSADWASLTLLEELTLKGLDLQKLEQLPSNLRVLELDNTRVEELELDELRRLEELTIRGCEPVKRLSIPSSLRKSRDAEVSSCNKLVEVQLLGVLESMENLRISECKSLERLVCLSSSLEEAGWNELQAPELSDGGRRVSLFSSSLRMLQRLIPSTCPELHEIQFVSALESLKAFVVRECISLKRIGGSSNLKNLEDLEFGDCESLRVVRGINELERLGRLQFYRCRSMGKIIDASSSKIPNECWIDIEDCGELPGTGPSDSTITWKRYREKILNAVTQASDSGPSERQDYGDEDDDKKDDGKDDNEEDDEHEDHENDDGEDDEVNNVHSSRGPSPDSSMDDNDENDDVDKEFEGEADRNSYSKDDEDDDHDHNEEKNEHEVLQLSHGPPPFCLMGDNDENNDVNEEGKGDSNGDEERIRKRTRKRKRGTMKMPKRSDKEDNGNEDDD</sequence>
<dbReference type="Gene3D" id="1.10.8.430">
    <property type="entry name" value="Helical domain of apoptotic protease-activating factors"/>
    <property type="match status" value="1"/>
</dbReference>
<dbReference type="Pfam" id="PF23598">
    <property type="entry name" value="LRR_14"/>
    <property type="match status" value="1"/>
</dbReference>
<dbReference type="SMART" id="SM00255">
    <property type="entry name" value="TIR"/>
    <property type="match status" value="1"/>
</dbReference>
<dbReference type="SUPFAM" id="SSF52058">
    <property type="entry name" value="L domain-like"/>
    <property type="match status" value="1"/>
</dbReference>
<dbReference type="SUPFAM" id="SSF52200">
    <property type="entry name" value="Toll/Interleukin receptor TIR domain"/>
    <property type="match status" value="1"/>
</dbReference>
<dbReference type="InterPro" id="IPR044974">
    <property type="entry name" value="Disease_R_plants"/>
</dbReference>
<dbReference type="InterPro" id="IPR058192">
    <property type="entry name" value="WHD_ROQ1-like"/>
</dbReference>
<evidence type="ECO:0000256" key="4">
    <source>
        <dbReference type="SAM" id="MobiDB-lite"/>
    </source>
</evidence>
<dbReference type="Proteomes" id="UP000827889">
    <property type="component" value="Chromosome 1"/>
</dbReference>
<dbReference type="PANTHER" id="PTHR11017">
    <property type="entry name" value="LEUCINE-RICH REPEAT-CONTAINING PROTEIN"/>
    <property type="match status" value="1"/>
</dbReference>
<reference evidence="6" key="1">
    <citation type="submission" date="2025-05" db="UniProtKB">
        <authorList>
            <consortium name="RefSeq"/>
        </authorList>
    </citation>
    <scope>NUCLEOTIDE SEQUENCE [LARGE SCALE GENOMIC DNA]</scope>
</reference>
<dbReference type="Pfam" id="PF23952">
    <property type="entry name" value="LRR_EndoS"/>
    <property type="match status" value="1"/>
</dbReference>
<organism evidence="6 7">
    <name type="scientific">Rhodamnia argentea</name>
    <dbReference type="NCBI Taxonomy" id="178133"/>
    <lineage>
        <taxon>Eukaryota</taxon>
        <taxon>Viridiplantae</taxon>
        <taxon>Streptophyta</taxon>
        <taxon>Embryophyta</taxon>
        <taxon>Tracheophyta</taxon>
        <taxon>Spermatophyta</taxon>
        <taxon>Magnoliopsida</taxon>
        <taxon>eudicotyledons</taxon>
        <taxon>Gunneridae</taxon>
        <taxon>Pentapetalae</taxon>
        <taxon>rosids</taxon>
        <taxon>malvids</taxon>
        <taxon>Myrtales</taxon>
        <taxon>Myrtaceae</taxon>
        <taxon>Myrtoideae</taxon>
        <taxon>Myrteae</taxon>
        <taxon>Australasian group</taxon>
        <taxon>Rhodamnia</taxon>
    </lineage>
</organism>
<dbReference type="InterPro" id="IPR026906">
    <property type="entry name" value="LRR_5"/>
</dbReference>